<keyword evidence="2" id="KW-1185">Reference proteome</keyword>
<organism evidence="1 2">
    <name type="scientific">Aspergillus turcosus</name>
    <dbReference type="NCBI Taxonomy" id="1245748"/>
    <lineage>
        <taxon>Eukaryota</taxon>
        <taxon>Fungi</taxon>
        <taxon>Dikarya</taxon>
        <taxon>Ascomycota</taxon>
        <taxon>Pezizomycotina</taxon>
        <taxon>Eurotiomycetes</taxon>
        <taxon>Eurotiomycetidae</taxon>
        <taxon>Eurotiales</taxon>
        <taxon>Aspergillaceae</taxon>
        <taxon>Aspergillus</taxon>
        <taxon>Aspergillus subgen. Fumigati</taxon>
    </lineage>
</organism>
<dbReference type="EMBL" id="NIDN02000017">
    <property type="protein sequence ID" value="RLM00290.1"/>
    <property type="molecule type" value="Genomic_DNA"/>
</dbReference>
<proteinExistence type="predicted"/>
<comment type="caution">
    <text evidence="1">The sequence shown here is derived from an EMBL/GenBank/DDBJ whole genome shotgun (WGS) entry which is preliminary data.</text>
</comment>
<evidence type="ECO:0000313" key="1">
    <source>
        <dbReference type="EMBL" id="RLM00290.1"/>
    </source>
</evidence>
<name>A0A3R7J7Z1_9EURO</name>
<gene>
    <name evidence="1" type="ORF">CFD26_104499</name>
</gene>
<protein>
    <submittedName>
        <fullName evidence="1">Uncharacterized protein</fullName>
    </submittedName>
</protein>
<dbReference type="OrthoDB" id="4407126at2759"/>
<dbReference type="AlphaFoldDB" id="A0A3R7J7Z1"/>
<dbReference type="Proteomes" id="UP000215289">
    <property type="component" value="Unassembled WGS sequence"/>
</dbReference>
<accession>A0A3R7J7Z1</accession>
<sequence>MSVQYTINFLNQQKSTNDYTLFMQPPASDFSTAVWRQETVSDDGNFQIVLTPEIYAWVGTAPKQVAPGVVVGRGQGKIAILGSDSAKGSTFDALARQGAISMKEGTPSASPGNFQISVDPYQPDGTAYLMGMAQLDSHQIPSPVAVVPATPNMTKNVLPIYKFFIAQETHEPREIVDFNGISKKAGVVDFSQGPGLTQHVATVYHKKDGSFETKYSYTFNN</sequence>
<reference evidence="1 2" key="1">
    <citation type="submission" date="2018-08" db="EMBL/GenBank/DDBJ databases">
        <title>Draft genome sequences of two Aspergillus turcosus clinical strains isolated from bronchoalveolar lavage fluid: one azole-susceptible and the other azole-resistant.</title>
        <authorList>
            <person name="Parent-Michaud M."/>
            <person name="Dufresne P.J."/>
            <person name="Fournier E."/>
            <person name="Martineau C."/>
            <person name="Moreira S."/>
            <person name="Perkins V."/>
            <person name="De Repentigny L."/>
            <person name="Dufresne S.F."/>
        </authorList>
    </citation>
    <scope>NUCLEOTIDE SEQUENCE [LARGE SCALE GENOMIC DNA]</scope>
    <source>
        <strain evidence="1">HMR AF 1038</strain>
    </source>
</reference>
<dbReference type="STRING" id="1245748.A0A3R7J7Z1"/>
<evidence type="ECO:0000313" key="2">
    <source>
        <dbReference type="Proteomes" id="UP000215289"/>
    </source>
</evidence>